<protein>
    <recommendedName>
        <fullName evidence="3">RNase H type-1 domain-containing protein</fullName>
    </recommendedName>
</protein>
<organism evidence="1 2">
    <name type="scientific">Hibiscus sabdariffa</name>
    <name type="common">roselle</name>
    <dbReference type="NCBI Taxonomy" id="183260"/>
    <lineage>
        <taxon>Eukaryota</taxon>
        <taxon>Viridiplantae</taxon>
        <taxon>Streptophyta</taxon>
        <taxon>Embryophyta</taxon>
        <taxon>Tracheophyta</taxon>
        <taxon>Spermatophyta</taxon>
        <taxon>Magnoliopsida</taxon>
        <taxon>eudicotyledons</taxon>
        <taxon>Gunneridae</taxon>
        <taxon>Pentapetalae</taxon>
        <taxon>rosids</taxon>
        <taxon>malvids</taxon>
        <taxon>Malvales</taxon>
        <taxon>Malvaceae</taxon>
        <taxon>Malvoideae</taxon>
        <taxon>Hibiscus</taxon>
    </lineage>
</organism>
<dbReference type="EMBL" id="JBBPBM010000010">
    <property type="protein sequence ID" value="KAK8564661.1"/>
    <property type="molecule type" value="Genomic_DNA"/>
</dbReference>
<evidence type="ECO:0000313" key="1">
    <source>
        <dbReference type="EMBL" id="KAK8564661.1"/>
    </source>
</evidence>
<accession>A0ABR2EVM6</accession>
<gene>
    <name evidence="1" type="ORF">V6N12_058244</name>
</gene>
<sequence length="98" mass="11170">MIVSEAMVAWPMVFPRIQVQSNNSVALRMIIDPIGASSYSSLIRSISLLQNRPWELSFLWIPWEQNMVTDCLPKLSPPLDVQLSIYDDVPELIQSLLI</sequence>
<evidence type="ECO:0000313" key="2">
    <source>
        <dbReference type="Proteomes" id="UP001472677"/>
    </source>
</evidence>
<keyword evidence="2" id="KW-1185">Reference proteome</keyword>
<evidence type="ECO:0008006" key="3">
    <source>
        <dbReference type="Google" id="ProtNLM"/>
    </source>
</evidence>
<name>A0ABR2EVM6_9ROSI</name>
<comment type="caution">
    <text evidence="1">The sequence shown here is derived from an EMBL/GenBank/DDBJ whole genome shotgun (WGS) entry which is preliminary data.</text>
</comment>
<proteinExistence type="predicted"/>
<dbReference type="Proteomes" id="UP001472677">
    <property type="component" value="Unassembled WGS sequence"/>
</dbReference>
<reference evidence="1 2" key="1">
    <citation type="journal article" date="2024" name="G3 (Bethesda)">
        <title>Genome assembly of Hibiscus sabdariffa L. provides insights into metabolisms of medicinal natural products.</title>
        <authorList>
            <person name="Kim T."/>
        </authorList>
    </citation>
    <scope>NUCLEOTIDE SEQUENCE [LARGE SCALE GENOMIC DNA]</scope>
    <source>
        <strain evidence="1">TK-2024</strain>
        <tissue evidence="1">Old leaves</tissue>
    </source>
</reference>